<comment type="caution">
    <text evidence="5">The sequence shown here is derived from an EMBL/GenBank/DDBJ whole genome shotgun (WGS) entry which is preliminary data.</text>
</comment>
<evidence type="ECO:0000256" key="2">
    <source>
        <dbReference type="ARBA" id="ARBA00022827"/>
    </source>
</evidence>
<dbReference type="InterPro" id="IPR016164">
    <property type="entry name" value="FAD-linked_Oxase-like_C"/>
</dbReference>
<dbReference type="InterPro" id="IPR016169">
    <property type="entry name" value="FAD-bd_PCMH_sub2"/>
</dbReference>
<keyword evidence="3" id="KW-0560">Oxidoreductase</keyword>
<evidence type="ECO:0000313" key="6">
    <source>
        <dbReference type="Proteomes" id="UP000618818"/>
    </source>
</evidence>
<dbReference type="PANTHER" id="PTHR43762:SF1">
    <property type="entry name" value="D-ARABINONO-1,4-LACTONE OXIDASE"/>
    <property type="match status" value="1"/>
</dbReference>
<evidence type="ECO:0000259" key="4">
    <source>
        <dbReference type="PROSITE" id="PS51387"/>
    </source>
</evidence>
<dbReference type="EMBL" id="JACXYZ010000001">
    <property type="protein sequence ID" value="MBD3925382.1"/>
    <property type="molecule type" value="Genomic_DNA"/>
</dbReference>
<name>A0ABR8NB62_9ACTN</name>
<feature type="domain" description="FAD-binding PCMH-type" evidence="4">
    <location>
        <begin position="76"/>
        <end position="247"/>
    </location>
</feature>
<dbReference type="InterPro" id="IPR006094">
    <property type="entry name" value="Oxid_FAD_bind_N"/>
</dbReference>
<dbReference type="RefSeq" id="WP_191195039.1">
    <property type="nucleotide sequence ID" value="NZ_JACXYZ010000001.1"/>
</dbReference>
<accession>A0ABR8NB62</accession>
<dbReference type="Gene3D" id="3.30.43.10">
    <property type="entry name" value="Uridine Diphospho-n-acetylenolpyruvylglucosamine Reductase, domain 2"/>
    <property type="match status" value="1"/>
</dbReference>
<dbReference type="SUPFAM" id="SSF55103">
    <property type="entry name" value="FAD-linked oxidases, C-terminal domain"/>
    <property type="match status" value="1"/>
</dbReference>
<dbReference type="InterPro" id="IPR010031">
    <property type="entry name" value="FAD_lactone_oxidase-like"/>
</dbReference>
<evidence type="ECO:0000256" key="3">
    <source>
        <dbReference type="ARBA" id="ARBA00023002"/>
    </source>
</evidence>
<protein>
    <submittedName>
        <fullName evidence="5">FAD-binding oxidoreductase</fullName>
    </submittedName>
</protein>
<dbReference type="Pfam" id="PF01565">
    <property type="entry name" value="FAD_binding_4"/>
    <property type="match status" value="1"/>
</dbReference>
<evidence type="ECO:0000256" key="1">
    <source>
        <dbReference type="ARBA" id="ARBA00022630"/>
    </source>
</evidence>
<dbReference type="InterPro" id="IPR016166">
    <property type="entry name" value="FAD-bd_PCMH"/>
</dbReference>
<keyword evidence="6" id="KW-1185">Reference proteome</keyword>
<organism evidence="5 6">
    <name type="scientific">Nocardioides cavernae</name>
    <dbReference type="NCBI Taxonomy" id="1921566"/>
    <lineage>
        <taxon>Bacteria</taxon>
        <taxon>Bacillati</taxon>
        <taxon>Actinomycetota</taxon>
        <taxon>Actinomycetes</taxon>
        <taxon>Propionibacteriales</taxon>
        <taxon>Nocardioidaceae</taxon>
        <taxon>Nocardioides</taxon>
    </lineage>
</organism>
<evidence type="ECO:0000313" key="5">
    <source>
        <dbReference type="EMBL" id="MBD3925382.1"/>
    </source>
</evidence>
<reference evidence="5 6" key="1">
    <citation type="submission" date="2020-09" db="EMBL/GenBank/DDBJ databases">
        <title>novel species in genus Nocardioides.</title>
        <authorList>
            <person name="Zhang G."/>
        </authorList>
    </citation>
    <scope>NUCLEOTIDE SEQUENCE [LARGE SCALE GENOMIC DNA]</scope>
    <source>
        <strain evidence="5 6">KCTC 39551</strain>
    </source>
</reference>
<dbReference type="Proteomes" id="UP000618818">
    <property type="component" value="Unassembled WGS sequence"/>
</dbReference>
<gene>
    <name evidence="5" type="ORF">IEZ26_12160</name>
</gene>
<keyword evidence="2" id="KW-0274">FAD</keyword>
<dbReference type="Gene3D" id="3.30.465.10">
    <property type="match status" value="1"/>
</dbReference>
<dbReference type="SUPFAM" id="SSF56176">
    <property type="entry name" value="FAD-binding/transporter-associated domain-like"/>
    <property type="match status" value="1"/>
</dbReference>
<dbReference type="PROSITE" id="PS51387">
    <property type="entry name" value="FAD_PCMH"/>
    <property type="match status" value="1"/>
</dbReference>
<keyword evidence="1" id="KW-0285">Flavoprotein</keyword>
<dbReference type="InterPro" id="IPR016167">
    <property type="entry name" value="FAD-bd_PCMH_sub1"/>
</dbReference>
<dbReference type="InterPro" id="IPR036318">
    <property type="entry name" value="FAD-bd_PCMH-like_sf"/>
</dbReference>
<dbReference type="PANTHER" id="PTHR43762">
    <property type="entry name" value="L-GULONOLACTONE OXIDASE"/>
    <property type="match status" value="1"/>
</dbReference>
<sequence>MRTRRPTVRVWYARAVLLVLLVLCLQTIDHWSTVGDGSRDCLVQVRPASPEVAHRIDAPFAGLVQRGGTVNDASCVNAVPVHGVVRPTSVTEVQEALSYARDHGLKVAVGGTRHSMGGQASYPGGLVLDMTGMSSTAVDADRGTVRVGAGAPWKHVLEALHDEGLSVAAMPGIDILSVGGTVSVNAHGADFRTGSLAPTVRSLLIVTADGIAHRVSRDADPQLFRAAIGGYGLFGVIVEVELETVPDEVYRFEQRLVPTADVARVFEEELVPDDDVRMMYGHLSTSPGSFLDEVILYSYRRVDGPAVTVPPLHADQDSRVARLVLNVARTGRIGQRVKWSAQRHLLPHLRRCETSRNAALRAAEACLVSRNQSLYNGLMLLDNDLAQYTDVLHEYFLPPEELAGFLADARVELRAHDAQLLSASIRSVERSETLLSYAPDHRLSVVLYLSQEVSSAGHADMADLTRRLVAPALAHGGTFYLPYQQHYSRADLERGYPQIDSFFALKSERDPELLFMNSLAQQYGDELS</sequence>
<proteinExistence type="predicted"/>